<dbReference type="AlphaFoldDB" id="A0A6J4VB36"/>
<protein>
    <submittedName>
        <fullName evidence="2">Uncharacterized protein</fullName>
    </submittedName>
</protein>
<gene>
    <name evidence="2" type="ORF">AVDCRST_MAG19-2931</name>
</gene>
<proteinExistence type="predicted"/>
<reference evidence="2" key="1">
    <citation type="submission" date="2020-02" db="EMBL/GenBank/DDBJ databases">
        <authorList>
            <person name="Meier V. D."/>
        </authorList>
    </citation>
    <scope>NUCLEOTIDE SEQUENCE</scope>
    <source>
        <strain evidence="2">AVDCRST_MAG19</strain>
    </source>
</reference>
<feature type="non-terminal residue" evidence="2">
    <location>
        <position position="1"/>
    </location>
</feature>
<evidence type="ECO:0000256" key="1">
    <source>
        <dbReference type="SAM" id="MobiDB-lite"/>
    </source>
</evidence>
<sequence>GRRAARPLGQEPEEPVPRRRRAGAGGGRALQRRREDQRGRVLRRRGVGPAVRRQDRGPDRRPAHSEAAGSRRALLPGRAPV</sequence>
<evidence type="ECO:0000313" key="2">
    <source>
        <dbReference type="EMBL" id="CAA9572448.1"/>
    </source>
</evidence>
<dbReference type="EMBL" id="CADCWL010000151">
    <property type="protein sequence ID" value="CAA9572448.1"/>
    <property type="molecule type" value="Genomic_DNA"/>
</dbReference>
<organism evidence="2">
    <name type="scientific">uncultured Thermomicrobiales bacterium</name>
    <dbReference type="NCBI Taxonomy" id="1645740"/>
    <lineage>
        <taxon>Bacteria</taxon>
        <taxon>Pseudomonadati</taxon>
        <taxon>Thermomicrobiota</taxon>
        <taxon>Thermomicrobia</taxon>
        <taxon>Thermomicrobiales</taxon>
        <taxon>environmental samples</taxon>
    </lineage>
</organism>
<feature type="non-terminal residue" evidence="2">
    <location>
        <position position="81"/>
    </location>
</feature>
<accession>A0A6J4VB36</accession>
<name>A0A6J4VB36_9BACT</name>
<feature type="compositionally biased region" description="Basic and acidic residues" evidence="1">
    <location>
        <begin position="52"/>
        <end position="64"/>
    </location>
</feature>
<feature type="region of interest" description="Disordered" evidence="1">
    <location>
        <begin position="1"/>
        <end position="81"/>
    </location>
</feature>